<dbReference type="NCBIfam" id="TIGR00494">
    <property type="entry name" value="crcB"/>
    <property type="match status" value="1"/>
</dbReference>
<dbReference type="GO" id="GO:0005886">
    <property type="term" value="C:plasma membrane"/>
    <property type="evidence" value="ECO:0007669"/>
    <property type="project" value="UniProtKB-SubCell"/>
</dbReference>
<evidence type="ECO:0000313" key="13">
    <source>
        <dbReference type="EMBL" id="SDI77451.1"/>
    </source>
</evidence>
<evidence type="ECO:0000256" key="12">
    <source>
        <dbReference type="HAMAP-Rule" id="MF_00454"/>
    </source>
</evidence>
<keyword evidence="9 12" id="KW-0407">Ion channel</keyword>
<name>A0A1G8NB04_9GAMM</name>
<keyword evidence="7 12" id="KW-0406">Ion transport</keyword>
<dbReference type="GO" id="GO:0140114">
    <property type="term" value="P:cellular detoxification of fluoride"/>
    <property type="evidence" value="ECO:0007669"/>
    <property type="project" value="UniProtKB-UniRule"/>
</dbReference>
<accession>A0A1G8NB04</accession>
<sequence>MNNLIAVAFGGAVGASARYGISLLAIKLFGTGFPFGTLIVNCIGSLIMGALYAWGDVSDLPPALKAFIGVGMLGALTTFSTFSNESILLMQEGFWIKAMLNVLLNVGLCLLMVLCGQQLVYARI</sequence>
<gene>
    <name evidence="12" type="primary">fluC</name>
    <name evidence="12" type="synonym">crcB</name>
    <name evidence="13" type="ORF">SAMN04488540_10375</name>
</gene>
<comment type="subcellular location">
    <subcellularLocation>
        <location evidence="1 12">Cell membrane</location>
        <topology evidence="1 12">Multi-pass membrane protein</topology>
    </subcellularLocation>
</comment>
<dbReference type="OrthoDB" id="9806299at2"/>
<evidence type="ECO:0000256" key="9">
    <source>
        <dbReference type="ARBA" id="ARBA00023303"/>
    </source>
</evidence>
<keyword evidence="8 12" id="KW-0472">Membrane</keyword>
<feature type="transmembrane region" description="Helical" evidence="12">
    <location>
        <begin position="94"/>
        <end position="115"/>
    </location>
</feature>
<organism evidence="13 14">
    <name type="scientific">Ferrimonas sediminum</name>
    <dbReference type="NCBI Taxonomy" id="718193"/>
    <lineage>
        <taxon>Bacteria</taxon>
        <taxon>Pseudomonadati</taxon>
        <taxon>Pseudomonadota</taxon>
        <taxon>Gammaproteobacteria</taxon>
        <taxon>Alteromonadales</taxon>
        <taxon>Ferrimonadaceae</taxon>
        <taxon>Ferrimonas</taxon>
    </lineage>
</organism>
<comment type="activity regulation">
    <text evidence="12">Na(+) is not transported, but it plays an essential structural role and its presence is essential for fluoride channel function.</text>
</comment>
<evidence type="ECO:0000256" key="7">
    <source>
        <dbReference type="ARBA" id="ARBA00023065"/>
    </source>
</evidence>
<evidence type="ECO:0000256" key="3">
    <source>
        <dbReference type="ARBA" id="ARBA00022519"/>
    </source>
</evidence>
<keyword evidence="2 12" id="KW-1003">Cell membrane</keyword>
<keyword evidence="12" id="KW-0813">Transport</keyword>
<dbReference type="HAMAP" id="MF_00454">
    <property type="entry name" value="FluC"/>
    <property type="match status" value="1"/>
</dbReference>
<dbReference type="RefSeq" id="WP_090362839.1">
    <property type="nucleotide sequence ID" value="NZ_FNEM01000003.1"/>
</dbReference>
<keyword evidence="6 12" id="KW-0915">Sodium</keyword>
<dbReference type="GO" id="GO:0062054">
    <property type="term" value="F:fluoride channel activity"/>
    <property type="evidence" value="ECO:0007669"/>
    <property type="project" value="UniProtKB-UniRule"/>
</dbReference>
<feature type="transmembrane region" description="Helical" evidence="12">
    <location>
        <begin position="66"/>
        <end position="82"/>
    </location>
</feature>
<keyword evidence="5 12" id="KW-1133">Transmembrane helix</keyword>
<comment type="catalytic activity">
    <reaction evidence="11">
        <text>fluoride(in) = fluoride(out)</text>
        <dbReference type="Rhea" id="RHEA:76159"/>
        <dbReference type="ChEBI" id="CHEBI:17051"/>
    </reaction>
    <physiologicalReaction direction="left-to-right" evidence="11">
        <dbReference type="Rhea" id="RHEA:76160"/>
    </physiologicalReaction>
</comment>
<dbReference type="InterPro" id="IPR003691">
    <property type="entry name" value="FluC"/>
</dbReference>
<keyword evidence="4 12" id="KW-0812">Transmembrane</keyword>
<dbReference type="Proteomes" id="UP000199527">
    <property type="component" value="Unassembled WGS sequence"/>
</dbReference>
<evidence type="ECO:0000313" key="14">
    <source>
        <dbReference type="Proteomes" id="UP000199527"/>
    </source>
</evidence>
<dbReference type="AlphaFoldDB" id="A0A1G8NB04"/>
<evidence type="ECO:0000256" key="2">
    <source>
        <dbReference type="ARBA" id="ARBA00022475"/>
    </source>
</evidence>
<reference evidence="14" key="1">
    <citation type="submission" date="2016-10" db="EMBL/GenBank/DDBJ databases">
        <authorList>
            <person name="Varghese N."/>
            <person name="Submissions S."/>
        </authorList>
    </citation>
    <scope>NUCLEOTIDE SEQUENCE [LARGE SCALE GENOMIC DNA]</scope>
    <source>
        <strain evidence="14">DSM 23317</strain>
    </source>
</reference>
<dbReference type="PANTHER" id="PTHR28259">
    <property type="entry name" value="FLUORIDE EXPORT PROTEIN 1-RELATED"/>
    <property type="match status" value="1"/>
</dbReference>
<dbReference type="PANTHER" id="PTHR28259:SF1">
    <property type="entry name" value="FLUORIDE EXPORT PROTEIN 1-RELATED"/>
    <property type="match status" value="1"/>
</dbReference>
<evidence type="ECO:0000256" key="4">
    <source>
        <dbReference type="ARBA" id="ARBA00022692"/>
    </source>
</evidence>
<keyword evidence="12" id="KW-0479">Metal-binding</keyword>
<feature type="transmembrane region" description="Helical" evidence="12">
    <location>
        <begin position="33"/>
        <end position="54"/>
    </location>
</feature>
<evidence type="ECO:0000256" key="8">
    <source>
        <dbReference type="ARBA" id="ARBA00023136"/>
    </source>
</evidence>
<comment type="function">
    <text evidence="12">Fluoride-specific ion channel. Important for reducing fluoride concentration in the cell, thus reducing its toxicity.</text>
</comment>
<evidence type="ECO:0000256" key="1">
    <source>
        <dbReference type="ARBA" id="ARBA00004651"/>
    </source>
</evidence>
<evidence type="ECO:0000256" key="6">
    <source>
        <dbReference type="ARBA" id="ARBA00023053"/>
    </source>
</evidence>
<keyword evidence="14" id="KW-1185">Reference proteome</keyword>
<dbReference type="Pfam" id="PF02537">
    <property type="entry name" value="CRCB"/>
    <property type="match status" value="1"/>
</dbReference>
<evidence type="ECO:0000256" key="10">
    <source>
        <dbReference type="ARBA" id="ARBA00035120"/>
    </source>
</evidence>
<protein>
    <recommendedName>
        <fullName evidence="12">Fluoride-specific ion channel FluC</fullName>
    </recommendedName>
</protein>
<feature type="binding site" evidence="12">
    <location>
        <position position="74"/>
    </location>
    <ligand>
        <name>Na(+)</name>
        <dbReference type="ChEBI" id="CHEBI:29101"/>
        <note>structural</note>
    </ligand>
</feature>
<evidence type="ECO:0000256" key="5">
    <source>
        <dbReference type="ARBA" id="ARBA00022989"/>
    </source>
</evidence>
<comment type="similarity">
    <text evidence="10 12">Belongs to the fluoride channel Fluc/FEX (TC 1.A.43) family.</text>
</comment>
<evidence type="ECO:0000256" key="11">
    <source>
        <dbReference type="ARBA" id="ARBA00035585"/>
    </source>
</evidence>
<keyword evidence="3" id="KW-0997">Cell inner membrane</keyword>
<feature type="binding site" evidence="12">
    <location>
        <position position="77"/>
    </location>
    <ligand>
        <name>Na(+)</name>
        <dbReference type="ChEBI" id="CHEBI:29101"/>
        <note>structural</note>
    </ligand>
</feature>
<dbReference type="GO" id="GO:0046872">
    <property type="term" value="F:metal ion binding"/>
    <property type="evidence" value="ECO:0007669"/>
    <property type="project" value="UniProtKB-KW"/>
</dbReference>
<proteinExistence type="inferred from homology"/>
<dbReference type="EMBL" id="FNEM01000003">
    <property type="protein sequence ID" value="SDI77451.1"/>
    <property type="molecule type" value="Genomic_DNA"/>
</dbReference>